<dbReference type="RefSeq" id="WP_089654994.1">
    <property type="nucleotide sequence ID" value="NZ_FNIZ01000042.1"/>
</dbReference>
<comment type="similarity">
    <text evidence="2">Belongs to the UPF0291 family.</text>
</comment>
<dbReference type="Proteomes" id="UP000198860">
    <property type="component" value="Unassembled WGS sequence"/>
</dbReference>
<reference evidence="5" key="1">
    <citation type="submission" date="2016-10" db="EMBL/GenBank/DDBJ databases">
        <authorList>
            <person name="Varghese N."/>
            <person name="Submissions S."/>
        </authorList>
    </citation>
    <scope>NUCLEOTIDE SEQUENCE [LARGE SCALE GENOMIC DNA]</scope>
    <source>
        <strain evidence="5">CGMCC 1.3703</strain>
    </source>
</reference>
<comment type="subcellular location">
    <subcellularLocation>
        <location evidence="2">Cytoplasm</location>
    </subcellularLocation>
</comment>
<evidence type="ECO:0000256" key="3">
    <source>
        <dbReference type="SAM" id="MobiDB-lite"/>
    </source>
</evidence>
<feature type="region of interest" description="Disordered" evidence="3">
    <location>
        <begin position="1"/>
        <end position="30"/>
    </location>
</feature>
<evidence type="ECO:0000313" key="5">
    <source>
        <dbReference type="Proteomes" id="UP000198860"/>
    </source>
</evidence>
<protein>
    <recommendedName>
        <fullName evidence="2">UPF0291 protein SAMN05421677_14210</fullName>
    </recommendedName>
</protein>
<dbReference type="EMBL" id="FNIZ01000042">
    <property type="protein sequence ID" value="SDP81381.1"/>
    <property type="molecule type" value="Genomic_DNA"/>
</dbReference>
<evidence type="ECO:0000256" key="1">
    <source>
        <dbReference type="ARBA" id="ARBA00022490"/>
    </source>
</evidence>
<dbReference type="STRING" id="240303.SAMN05421677_14210"/>
<dbReference type="AlphaFoldDB" id="A0A1H0VT13"/>
<gene>
    <name evidence="4" type="ORF">SAMN05421677_14210</name>
</gene>
<evidence type="ECO:0000256" key="2">
    <source>
        <dbReference type="HAMAP-Rule" id="MF_01103"/>
    </source>
</evidence>
<feature type="region of interest" description="Disordered" evidence="3">
    <location>
        <begin position="55"/>
        <end position="77"/>
    </location>
</feature>
<dbReference type="PANTHER" id="PTHR37300:SF1">
    <property type="entry name" value="UPF0291 PROTEIN YNZC"/>
    <property type="match status" value="1"/>
</dbReference>
<dbReference type="InterPro" id="IPR009242">
    <property type="entry name" value="DUF896"/>
</dbReference>
<dbReference type="HAMAP" id="MF_01103">
    <property type="entry name" value="UPF0291"/>
    <property type="match status" value="1"/>
</dbReference>
<dbReference type="GO" id="GO:0005737">
    <property type="term" value="C:cytoplasm"/>
    <property type="evidence" value="ECO:0007669"/>
    <property type="project" value="UniProtKB-SubCell"/>
</dbReference>
<proteinExistence type="inferred from homology"/>
<accession>A0A1H0VT13</accession>
<evidence type="ECO:0000313" key="4">
    <source>
        <dbReference type="EMBL" id="SDP81381.1"/>
    </source>
</evidence>
<organism evidence="4 5">
    <name type="scientific">Halobacillus aidingensis</name>
    <dbReference type="NCBI Taxonomy" id="240303"/>
    <lineage>
        <taxon>Bacteria</taxon>
        <taxon>Bacillati</taxon>
        <taxon>Bacillota</taxon>
        <taxon>Bacilli</taxon>
        <taxon>Bacillales</taxon>
        <taxon>Bacillaceae</taxon>
        <taxon>Halobacillus</taxon>
    </lineage>
</organism>
<dbReference type="Pfam" id="PF05979">
    <property type="entry name" value="DUF896"/>
    <property type="match status" value="1"/>
</dbReference>
<keyword evidence="1 2" id="KW-0963">Cytoplasm</keyword>
<dbReference type="SUPFAM" id="SSF158221">
    <property type="entry name" value="YnzC-like"/>
    <property type="match status" value="1"/>
</dbReference>
<sequence length="77" mass="9085">MLSKEKINRINELANKSKQEELSKEEKAEQQKLRQEYLKNARQSFKNQLKGVTVIDPNGDDVTPKKLRQMQENEKKN</sequence>
<dbReference type="OrthoDB" id="390105at2"/>
<dbReference type="PANTHER" id="PTHR37300">
    <property type="entry name" value="UPF0291 PROTEIN CBO2609/CLC_2481"/>
    <property type="match status" value="1"/>
</dbReference>
<dbReference type="Gene3D" id="1.10.287.540">
    <property type="entry name" value="Helix hairpin bin"/>
    <property type="match status" value="1"/>
</dbReference>
<keyword evidence="5" id="KW-1185">Reference proteome</keyword>
<name>A0A1H0VT13_HALAD</name>